<feature type="transmembrane region" description="Helical" evidence="1">
    <location>
        <begin position="158"/>
        <end position="177"/>
    </location>
</feature>
<dbReference type="Proteomes" id="UP000199034">
    <property type="component" value="Unassembled WGS sequence"/>
</dbReference>
<name>A0A1G7ATU1_9ACTN</name>
<protein>
    <submittedName>
        <fullName evidence="2">Uncharacterized protein</fullName>
    </submittedName>
</protein>
<dbReference type="STRING" id="1045774.SAMN05421872_11676"/>
<dbReference type="RefSeq" id="WP_090860704.1">
    <property type="nucleotide sequence ID" value="NZ_FMZM01000016.1"/>
</dbReference>
<dbReference type="OrthoDB" id="3785142at2"/>
<dbReference type="EMBL" id="FMZM01000016">
    <property type="protein sequence ID" value="SDE18288.1"/>
    <property type="molecule type" value="Genomic_DNA"/>
</dbReference>
<organism evidence="2 3">
    <name type="scientific">Nocardioides lianchengensis</name>
    <dbReference type="NCBI Taxonomy" id="1045774"/>
    <lineage>
        <taxon>Bacteria</taxon>
        <taxon>Bacillati</taxon>
        <taxon>Actinomycetota</taxon>
        <taxon>Actinomycetes</taxon>
        <taxon>Propionibacteriales</taxon>
        <taxon>Nocardioidaceae</taxon>
        <taxon>Nocardioides</taxon>
    </lineage>
</organism>
<evidence type="ECO:0000313" key="2">
    <source>
        <dbReference type="EMBL" id="SDE18288.1"/>
    </source>
</evidence>
<keyword evidence="3" id="KW-1185">Reference proteome</keyword>
<reference evidence="2 3" key="1">
    <citation type="submission" date="2016-10" db="EMBL/GenBank/DDBJ databases">
        <authorList>
            <person name="de Groot N.N."/>
        </authorList>
    </citation>
    <scope>NUCLEOTIDE SEQUENCE [LARGE SCALE GENOMIC DNA]</scope>
    <source>
        <strain evidence="2 3">CGMCC 4.6858</strain>
    </source>
</reference>
<proteinExistence type="predicted"/>
<feature type="transmembrane region" description="Helical" evidence="1">
    <location>
        <begin position="47"/>
        <end position="72"/>
    </location>
</feature>
<accession>A0A1G7ATU1</accession>
<dbReference type="AlphaFoldDB" id="A0A1G7ATU1"/>
<feature type="transmembrane region" description="Helical" evidence="1">
    <location>
        <begin position="84"/>
        <end position="107"/>
    </location>
</feature>
<evidence type="ECO:0000313" key="3">
    <source>
        <dbReference type="Proteomes" id="UP000199034"/>
    </source>
</evidence>
<feature type="transmembrane region" description="Helical" evidence="1">
    <location>
        <begin position="127"/>
        <end position="151"/>
    </location>
</feature>
<keyword evidence="1" id="KW-0812">Transmembrane</keyword>
<sequence length="209" mass="22045">MRNDWVPASAALLVTGAMALALASLLTPTGSSGSETLQLVRENDNRWLAVSAIYFLAAAMLILGLPSVLVLVPGPGRYVGMSAVVALAIGFIGIAGYAMLLVFLRALVVTDAIRDKSINAVTEEAGLLVFLYGWIVAFYLGELLLGVALLRAGSVPRWIPLLMLLHVLMLPLGALLPNAVSKWSILVFGLAFAGIGIRSANPAPTLRPR</sequence>
<keyword evidence="1" id="KW-1133">Transmembrane helix</keyword>
<evidence type="ECO:0000256" key="1">
    <source>
        <dbReference type="SAM" id="Phobius"/>
    </source>
</evidence>
<gene>
    <name evidence="2" type="ORF">SAMN05421872_11676</name>
</gene>
<keyword evidence="1" id="KW-0472">Membrane</keyword>
<feature type="transmembrane region" description="Helical" evidence="1">
    <location>
        <begin position="183"/>
        <end position="200"/>
    </location>
</feature>